<evidence type="ECO:0000313" key="2">
    <source>
        <dbReference type="Proteomes" id="UP001140087"/>
    </source>
</evidence>
<organism evidence="1 2">
    <name type="scientific">Coemansia helicoidea</name>
    <dbReference type="NCBI Taxonomy" id="1286919"/>
    <lineage>
        <taxon>Eukaryota</taxon>
        <taxon>Fungi</taxon>
        <taxon>Fungi incertae sedis</taxon>
        <taxon>Zoopagomycota</taxon>
        <taxon>Kickxellomycotina</taxon>
        <taxon>Kickxellomycetes</taxon>
        <taxon>Kickxellales</taxon>
        <taxon>Kickxellaceae</taxon>
        <taxon>Coemansia</taxon>
    </lineage>
</organism>
<accession>A0ACC1KRP1</accession>
<dbReference type="EMBL" id="JANBUN010002900">
    <property type="protein sequence ID" value="KAJ2793377.1"/>
    <property type="molecule type" value="Genomic_DNA"/>
</dbReference>
<reference evidence="1" key="1">
    <citation type="submission" date="2022-07" db="EMBL/GenBank/DDBJ databases">
        <title>Phylogenomic reconstructions and comparative analyses of Kickxellomycotina fungi.</title>
        <authorList>
            <person name="Reynolds N.K."/>
            <person name="Stajich J.E."/>
            <person name="Barry K."/>
            <person name="Grigoriev I.V."/>
            <person name="Crous P."/>
            <person name="Smith M.E."/>
        </authorList>
    </citation>
    <scope>NUCLEOTIDE SEQUENCE</scope>
    <source>
        <strain evidence="1">BCRC 34780</strain>
    </source>
</reference>
<protein>
    <submittedName>
        <fullName evidence="1">Uncharacterized protein</fullName>
    </submittedName>
</protein>
<dbReference type="Proteomes" id="UP001140087">
    <property type="component" value="Unassembled WGS sequence"/>
</dbReference>
<evidence type="ECO:0000313" key="1">
    <source>
        <dbReference type="EMBL" id="KAJ2793377.1"/>
    </source>
</evidence>
<keyword evidence="2" id="KW-1185">Reference proteome</keyword>
<proteinExistence type="predicted"/>
<comment type="caution">
    <text evidence="1">The sequence shown here is derived from an EMBL/GenBank/DDBJ whole genome shotgun (WGS) entry which is preliminary data.</text>
</comment>
<feature type="non-terminal residue" evidence="1">
    <location>
        <position position="175"/>
    </location>
</feature>
<sequence>MLTCLNVEAHATLRTLANRALFVQEIQLIRLSRQRPLALGDVWKLPERRSLNAIRREFKYNVEERMFLLRAVVRMVWRPLLPLYSLKFLLEVSSIAEVVVTGYLLRYFDSTAEHPWYHGYGLTLVLLVIKVVAMQQHHIRELIEDEFSRVASAIRLEFFRLPLEPSGQRRLAHLF</sequence>
<name>A0ACC1KRP1_9FUNG</name>
<gene>
    <name evidence="1" type="ORF">H4R21_005922</name>
</gene>